<evidence type="ECO:0000313" key="2">
    <source>
        <dbReference type="EnsemblPlants" id="AES66334"/>
    </source>
</evidence>
<dbReference type="PaxDb" id="3880-AES66334"/>
<dbReference type="EMBL" id="CM001218">
    <property type="protein sequence ID" value="AES66334.2"/>
    <property type="molecule type" value="Genomic_DNA"/>
</dbReference>
<reference evidence="1 3" key="1">
    <citation type="journal article" date="2011" name="Nature">
        <title>The Medicago genome provides insight into the evolution of rhizobial symbioses.</title>
        <authorList>
            <person name="Young N.D."/>
            <person name="Debelle F."/>
            <person name="Oldroyd G.E."/>
            <person name="Geurts R."/>
            <person name="Cannon S.B."/>
            <person name="Udvardi M.K."/>
            <person name="Benedito V.A."/>
            <person name="Mayer K.F."/>
            <person name="Gouzy J."/>
            <person name="Schoof H."/>
            <person name="Van de Peer Y."/>
            <person name="Proost S."/>
            <person name="Cook D.R."/>
            <person name="Meyers B.C."/>
            <person name="Spannagl M."/>
            <person name="Cheung F."/>
            <person name="De Mita S."/>
            <person name="Krishnakumar V."/>
            <person name="Gundlach H."/>
            <person name="Zhou S."/>
            <person name="Mudge J."/>
            <person name="Bharti A.K."/>
            <person name="Murray J.D."/>
            <person name="Naoumkina M.A."/>
            <person name="Rosen B."/>
            <person name="Silverstein K.A."/>
            <person name="Tang H."/>
            <person name="Rombauts S."/>
            <person name="Zhao P.X."/>
            <person name="Zhou P."/>
            <person name="Barbe V."/>
            <person name="Bardou P."/>
            <person name="Bechner M."/>
            <person name="Bellec A."/>
            <person name="Berger A."/>
            <person name="Berges H."/>
            <person name="Bidwell S."/>
            <person name="Bisseling T."/>
            <person name="Choisne N."/>
            <person name="Couloux A."/>
            <person name="Denny R."/>
            <person name="Deshpande S."/>
            <person name="Dai X."/>
            <person name="Doyle J.J."/>
            <person name="Dudez A.M."/>
            <person name="Farmer A.D."/>
            <person name="Fouteau S."/>
            <person name="Franken C."/>
            <person name="Gibelin C."/>
            <person name="Gish J."/>
            <person name="Goldstein S."/>
            <person name="Gonzalez A.J."/>
            <person name="Green P.J."/>
            <person name="Hallab A."/>
            <person name="Hartog M."/>
            <person name="Hua A."/>
            <person name="Humphray S.J."/>
            <person name="Jeong D.H."/>
            <person name="Jing Y."/>
            <person name="Jocker A."/>
            <person name="Kenton S.M."/>
            <person name="Kim D.J."/>
            <person name="Klee K."/>
            <person name="Lai H."/>
            <person name="Lang C."/>
            <person name="Lin S."/>
            <person name="Macmil S.L."/>
            <person name="Magdelenat G."/>
            <person name="Matthews L."/>
            <person name="McCorrison J."/>
            <person name="Monaghan E.L."/>
            <person name="Mun J.H."/>
            <person name="Najar F.Z."/>
            <person name="Nicholson C."/>
            <person name="Noirot C."/>
            <person name="O'Bleness M."/>
            <person name="Paule C.R."/>
            <person name="Poulain J."/>
            <person name="Prion F."/>
            <person name="Qin B."/>
            <person name="Qu C."/>
            <person name="Retzel E.F."/>
            <person name="Riddle C."/>
            <person name="Sallet E."/>
            <person name="Samain S."/>
            <person name="Samson N."/>
            <person name="Sanders I."/>
            <person name="Saurat O."/>
            <person name="Scarpelli C."/>
            <person name="Schiex T."/>
            <person name="Segurens B."/>
            <person name="Severin A.J."/>
            <person name="Sherrier D.J."/>
            <person name="Shi R."/>
            <person name="Sims S."/>
            <person name="Singer S.R."/>
            <person name="Sinharoy S."/>
            <person name="Sterck L."/>
            <person name="Viollet A."/>
            <person name="Wang B.B."/>
            <person name="Wang K."/>
            <person name="Wang M."/>
            <person name="Wang X."/>
            <person name="Warfsmann J."/>
            <person name="Weissenbach J."/>
            <person name="White D.D."/>
            <person name="White J.D."/>
            <person name="Wiley G.B."/>
            <person name="Wincker P."/>
            <person name="Xing Y."/>
            <person name="Yang L."/>
            <person name="Yao Z."/>
            <person name="Ying F."/>
            <person name="Zhai J."/>
            <person name="Zhou L."/>
            <person name="Zuber A."/>
            <person name="Denarie J."/>
            <person name="Dixon R.A."/>
            <person name="May G.D."/>
            <person name="Schwartz D.C."/>
            <person name="Rogers J."/>
            <person name="Quetier F."/>
            <person name="Town C.D."/>
            <person name="Roe B.A."/>
        </authorList>
    </citation>
    <scope>NUCLEOTIDE SEQUENCE [LARGE SCALE GENOMIC DNA]</scope>
    <source>
        <strain evidence="1">A17</strain>
        <strain evidence="2 3">cv. Jemalong A17</strain>
    </source>
</reference>
<organism evidence="1 3">
    <name type="scientific">Medicago truncatula</name>
    <name type="common">Barrel medic</name>
    <name type="synonym">Medicago tribuloides</name>
    <dbReference type="NCBI Taxonomy" id="3880"/>
    <lineage>
        <taxon>Eukaryota</taxon>
        <taxon>Viridiplantae</taxon>
        <taxon>Streptophyta</taxon>
        <taxon>Embryophyta</taxon>
        <taxon>Tracheophyta</taxon>
        <taxon>Spermatophyta</taxon>
        <taxon>Magnoliopsida</taxon>
        <taxon>eudicotyledons</taxon>
        <taxon>Gunneridae</taxon>
        <taxon>Pentapetalae</taxon>
        <taxon>rosids</taxon>
        <taxon>fabids</taxon>
        <taxon>Fabales</taxon>
        <taxon>Fabaceae</taxon>
        <taxon>Papilionoideae</taxon>
        <taxon>50 kb inversion clade</taxon>
        <taxon>NPAAA clade</taxon>
        <taxon>Hologalegina</taxon>
        <taxon>IRL clade</taxon>
        <taxon>Trifolieae</taxon>
        <taxon>Medicago</taxon>
    </lineage>
</organism>
<protein>
    <submittedName>
        <fullName evidence="1 2">Uncharacterized protein</fullName>
    </submittedName>
</protein>
<sequence length="110" mass="12206">MTGNCAGHDLLQLKYGIRVEQVEDLLIDVVTSSVIRDPCVARVKSLVFLKLVDKVLASRLASVMDKIISSTRYVFLKGMQLMDGVVVVLNQVVDLAKKSKHDCLVFKESL</sequence>
<dbReference type="Proteomes" id="UP000002051">
    <property type="component" value="Chromosome 2"/>
</dbReference>
<reference evidence="1 3" key="2">
    <citation type="journal article" date="2014" name="BMC Genomics">
        <title>An improved genome release (version Mt4.0) for the model legume Medicago truncatula.</title>
        <authorList>
            <person name="Tang H."/>
            <person name="Krishnakumar V."/>
            <person name="Bidwell S."/>
            <person name="Rosen B."/>
            <person name="Chan A."/>
            <person name="Zhou S."/>
            <person name="Gentzbittel L."/>
            <person name="Childs K.L."/>
            <person name="Yandell M."/>
            <person name="Gundlach H."/>
            <person name="Mayer K.F."/>
            <person name="Schwartz D.C."/>
            <person name="Town C.D."/>
        </authorList>
    </citation>
    <scope>GENOME REANNOTATION</scope>
    <source>
        <strain evidence="2 3">cv. Jemalong A17</strain>
    </source>
</reference>
<gene>
    <name evidence="1" type="ordered locus">MTR_2g065990</name>
</gene>
<reference evidence="2" key="3">
    <citation type="submission" date="2015-04" db="UniProtKB">
        <authorList>
            <consortium name="EnsemblPlants"/>
        </authorList>
    </citation>
    <scope>IDENTIFICATION</scope>
    <source>
        <strain evidence="2">cv. Jemalong A17</strain>
    </source>
</reference>
<name>G7IQX5_MEDTR</name>
<proteinExistence type="predicted"/>
<dbReference type="AlphaFoldDB" id="G7IQX5"/>
<dbReference type="HOGENOM" id="CLU_2174718_0_0_1"/>
<accession>A0A0C3V4P4</accession>
<dbReference type="EnsemblPlants" id="AES66334">
    <property type="protein sequence ID" value="AES66334"/>
    <property type="gene ID" value="MTR_2g065990"/>
</dbReference>
<evidence type="ECO:0000313" key="3">
    <source>
        <dbReference type="Proteomes" id="UP000002051"/>
    </source>
</evidence>
<accession>G7IQX5</accession>
<keyword evidence="3" id="KW-1185">Reference proteome</keyword>
<evidence type="ECO:0000313" key="1">
    <source>
        <dbReference type="EMBL" id="AES66334.2"/>
    </source>
</evidence>